<dbReference type="PANTHER" id="PTHR42983">
    <property type="entry name" value="DINITROGENASE IRON-MOLYBDENUM COFACTOR PROTEIN-RELATED"/>
    <property type="match status" value="1"/>
</dbReference>
<dbReference type="Gene3D" id="3.30.420.130">
    <property type="entry name" value="Dinitrogenase iron-molybdenum cofactor biosynthesis domain"/>
    <property type="match status" value="1"/>
</dbReference>
<dbReference type="Proteomes" id="UP000190476">
    <property type="component" value="Chromosome I"/>
</dbReference>
<dbReference type="STRING" id="1351755.CCH01_19360"/>
<dbReference type="Pfam" id="PF02579">
    <property type="entry name" value="Nitro_FeMo-Co"/>
    <property type="match status" value="1"/>
</dbReference>
<dbReference type="CDD" id="cd00851">
    <property type="entry name" value="MTH1175"/>
    <property type="match status" value="1"/>
</dbReference>
<proteinExistence type="predicted"/>
<dbReference type="AlphaFoldDB" id="A0A1U6JKQ3"/>
<dbReference type="EMBL" id="LT799839">
    <property type="protein sequence ID" value="SLK20663.1"/>
    <property type="molecule type" value="Genomic_DNA"/>
</dbReference>
<dbReference type="OrthoDB" id="280278at2"/>
<dbReference type="GeneID" id="66302251"/>
<dbReference type="SUPFAM" id="SSF53146">
    <property type="entry name" value="Nitrogenase accessory factor-like"/>
    <property type="match status" value="1"/>
</dbReference>
<reference evidence="3" key="1">
    <citation type="submission" date="2017-03" db="EMBL/GenBank/DDBJ databases">
        <authorList>
            <person name="Falquet L."/>
            <person name="Falquet L."/>
        </authorList>
    </citation>
    <scope>NUCLEOTIDE SEQUENCE [LARGE SCALE GENOMIC DNA]</scope>
</reference>
<dbReference type="RefSeq" id="WP_079481520.1">
    <property type="nucleotide sequence ID" value="NZ_CBML010000006.1"/>
</dbReference>
<gene>
    <name evidence="2" type="ORF">CCH01_19360</name>
</gene>
<keyword evidence="3" id="KW-1185">Reference proteome</keyword>
<sequence>MKIAVASENNIVSGHFGHCEGFDIYEVEEGKILNKNFVKNPGHKPGFLPVFLKGLDIDIIISGGMGATAQQLFEQNNIEVVVGAAGITDEIIKKYISGEVKSTGSICTEHAHEGHCND</sequence>
<dbReference type="PANTHER" id="PTHR42983:SF1">
    <property type="entry name" value="IRON-MOLYBDENUM PROTEIN"/>
    <property type="match status" value="1"/>
</dbReference>
<evidence type="ECO:0000313" key="2">
    <source>
        <dbReference type="EMBL" id="SLK20663.1"/>
    </source>
</evidence>
<dbReference type="InterPro" id="IPR003731">
    <property type="entry name" value="Di-Nase_FeMo-co_biosynth"/>
</dbReference>
<evidence type="ECO:0000259" key="1">
    <source>
        <dbReference type="Pfam" id="PF02579"/>
    </source>
</evidence>
<evidence type="ECO:0000313" key="3">
    <source>
        <dbReference type="Proteomes" id="UP000190476"/>
    </source>
</evidence>
<feature type="domain" description="Dinitrogenase iron-molybdenum cofactor biosynthesis" evidence="1">
    <location>
        <begin position="10"/>
        <end position="96"/>
    </location>
</feature>
<dbReference type="InterPro" id="IPR036105">
    <property type="entry name" value="DiNase_FeMo-co_biosyn_sf"/>
</dbReference>
<organism evidence="2 3">
    <name type="scientific">Clostridium chauvoei JF4335</name>
    <dbReference type="NCBI Taxonomy" id="1351755"/>
    <lineage>
        <taxon>Bacteria</taxon>
        <taxon>Bacillati</taxon>
        <taxon>Bacillota</taxon>
        <taxon>Clostridia</taxon>
        <taxon>Eubacteriales</taxon>
        <taxon>Clostridiaceae</taxon>
        <taxon>Clostridium</taxon>
    </lineage>
</organism>
<name>A0A1U6JKQ3_9CLOT</name>
<dbReference type="InterPro" id="IPR033913">
    <property type="entry name" value="MTH1175_dom"/>
</dbReference>
<protein>
    <submittedName>
        <fullName evidence="2">Putative Dinitrogenase iron-molybdenum cofactor family protein</fullName>
    </submittedName>
</protein>
<accession>A0A1U6JKQ3</accession>